<protein>
    <submittedName>
        <fullName evidence="2">Uncharacterized protein</fullName>
    </submittedName>
</protein>
<evidence type="ECO:0000313" key="2">
    <source>
        <dbReference type="EMBL" id="CAH1732878.1"/>
    </source>
</evidence>
<evidence type="ECO:0000256" key="1">
    <source>
        <dbReference type="SAM" id="MobiDB-lite"/>
    </source>
</evidence>
<sequence length="170" mass="19681">MVNGTNMNMNMNMDRRTSTAFNLIQQATKMLERSQRLLLMSRENPRPLPTTAEQLRWMPMAEVRRNRNMWAAYKRGWHDRNRNRMAVFKRPADVGPPVFKRPADVGPPPAIADRPRSPTPAPTAVATVQPKRRRKLPWKQELKKMLLKYESELKAARQSDSQQGSSTNDD</sequence>
<gene>
    <name evidence="2" type="ORF">APHIGO_LOCUS9301</name>
</gene>
<feature type="region of interest" description="Disordered" evidence="1">
    <location>
        <begin position="88"/>
        <end position="139"/>
    </location>
</feature>
<dbReference type="Proteomes" id="UP001154329">
    <property type="component" value="Chromosome 3"/>
</dbReference>
<evidence type="ECO:0000313" key="3">
    <source>
        <dbReference type="Proteomes" id="UP001154329"/>
    </source>
</evidence>
<proteinExistence type="predicted"/>
<accession>A0A9P0J997</accession>
<organism evidence="2 3">
    <name type="scientific">Aphis gossypii</name>
    <name type="common">Cotton aphid</name>
    <dbReference type="NCBI Taxonomy" id="80765"/>
    <lineage>
        <taxon>Eukaryota</taxon>
        <taxon>Metazoa</taxon>
        <taxon>Ecdysozoa</taxon>
        <taxon>Arthropoda</taxon>
        <taxon>Hexapoda</taxon>
        <taxon>Insecta</taxon>
        <taxon>Pterygota</taxon>
        <taxon>Neoptera</taxon>
        <taxon>Paraneoptera</taxon>
        <taxon>Hemiptera</taxon>
        <taxon>Sternorrhyncha</taxon>
        <taxon>Aphidomorpha</taxon>
        <taxon>Aphidoidea</taxon>
        <taxon>Aphididae</taxon>
        <taxon>Aphidini</taxon>
        <taxon>Aphis</taxon>
        <taxon>Aphis</taxon>
    </lineage>
</organism>
<dbReference type="EMBL" id="OU899036">
    <property type="protein sequence ID" value="CAH1732878.1"/>
    <property type="molecule type" value="Genomic_DNA"/>
</dbReference>
<name>A0A9P0J997_APHGO</name>
<dbReference type="AlphaFoldDB" id="A0A9P0J997"/>
<keyword evidence="3" id="KW-1185">Reference proteome</keyword>
<reference evidence="2" key="1">
    <citation type="submission" date="2022-02" db="EMBL/GenBank/DDBJ databases">
        <authorList>
            <person name="King R."/>
        </authorList>
    </citation>
    <scope>NUCLEOTIDE SEQUENCE</scope>
</reference>
<reference evidence="2" key="2">
    <citation type="submission" date="2022-10" db="EMBL/GenBank/DDBJ databases">
        <authorList>
            <consortium name="ENA_rothamsted_submissions"/>
            <consortium name="culmorum"/>
            <person name="King R."/>
        </authorList>
    </citation>
    <scope>NUCLEOTIDE SEQUENCE</scope>
</reference>